<evidence type="ECO:0000313" key="3">
    <source>
        <dbReference type="Proteomes" id="UP000064967"/>
    </source>
</evidence>
<reference evidence="2 3" key="1">
    <citation type="submission" date="2015-08" db="EMBL/GenBank/DDBJ databases">
        <authorList>
            <person name="Babu N.S."/>
            <person name="Beckwith C.J."/>
            <person name="Beseler K.G."/>
            <person name="Brison A."/>
            <person name="Carone J.V."/>
            <person name="Caskin T.P."/>
            <person name="Diamond M."/>
            <person name="Durham M.E."/>
            <person name="Foxe J.M."/>
            <person name="Go M."/>
            <person name="Henderson B.A."/>
            <person name="Jones I.B."/>
            <person name="McGettigan J.A."/>
            <person name="Micheletti S.J."/>
            <person name="Nasrallah M.E."/>
            <person name="Ortiz D."/>
            <person name="Piller C.R."/>
            <person name="Privatt S.R."/>
            <person name="Schneider S.L."/>
            <person name="Sharp S."/>
            <person name="Smith T.C."/>
            <person name="Stanton J.D."/>
            <person name="Ullery H.E."/>
            <person name="Wilson R.J."/>
            <person name="Serrano M.G."/>
            <person name="Buck G."/>
            <person name="Lee V."/>
            <person name="Wang Y."/>
            <person name="Carvalho R."/>
            <person name="Voegtly L."/>
            <person name="Shi R."/>
            <person name="Duckworth R."/>
            <person name="Johnson A."/>
            <person name="Loviza R."/>
            <person name="Walstead R."/>
            <person name="Shah Z."/>
            <person name="Kiflezghi M."/>
            <person name="Wade K."/>
            <person name="Ball S.L."/>
            <person name="Bradley K.W."/>
            <person name="Asai D.J."/>
            <person name="Bowman C.A."/>
            <person name="Russell D.A."/>
            <person name="Pope W.H."/>
            <person name="Jacobs-Sera D."/>
            <person name="Hendrix R.W."/>
            <person name="Hatfull G.F."/>
        </authorList>
    </citation>
    <scope>NUCLEOTIDE SEQUENCE [LARGE SCALE GENOMIC DNA]</scope>
    <source>
        <strain evidence="2 3">DSM 27648</strain>
    </source>
</reference>
<feature type="region of interest" description="Disordered" evidence="1">
    <location>
        <begin position="123"/>
        <end position="148"/>
    </location>
</feature>
<organism evidence="2 3">
    <name type="scientific">Labilithrix luteola</name>
    <dbReference type="NCBI Taxonomy" id="1391654"/>
    <lineage>
        <taxon>Bacteria</taxon>
        <taxon>Pseudomonadati</taxon>
        <taxon>Myxococcota</taxon>
        <taxon>Polyangia</taxon>
        <taxon>Polyangiales</taxon>
        <taxon>Labilitrichaceae</taxon>
        <taxon>Labilithrix</taxon>
    </lineage>
</organism>
<gene>
    <name evidence="2" type="ORF">AKJ09_04422</name>
</gene>
<dbReference type="OrthoDB" id="5514717at2"/>
<name>A0A0K1PW64_9BACT</name>
<proteinExistence type="predicted"/>
<sequence>MALDVQKLADALVLGALLDELRHRYGGYELLAHWKQGEFHHDVLVRLPDSTVLVVATNCNGGVKEVLAFDRAPDRWALWHWRCPHVSDFAGELPAILERAITPHWFDPCNLLAEDARSELREEYRERQQGGGWQMADRPGTCGAPRKA</sequence>
<dbReference type="KEGG" id="llu:AKJ09_04422"/>
<dbReference type="RefSeq" id="WP_146648850.1">
    <property type="nucleotide sequence ID" value="NZ_CP012333.1"/>
</dbReference>
<dbReference type="Proteomes" id="UP000064967">
    <property type="component" value="Chromosome"/>
</dbReference>
<accession>A0A0K1PW64</accession>
<evidence type="ECO:0000256" key="1">
    <source>
        <dbReference type="SAM" id="MobiDB-lite"/>
    </source>
</evidence>
<dbReference type="AlphaFoldDB" id="A0A0K1PW64"/>
<dbReference type="EMBL" id="CP012333">
    <property type="protein sequence ID" value="AKU97758.1"/>
    <property type="molecule type" value="Genomic_DNA"/>
</dbReference>
<evidence type="ECO:0000313" key="2">
    <source>
        <dbReference type="EMBL" id="AKU97758.1"/>
    </source>
</evidence>
<protein>
    <submittedName>
        <fullName evidence="2">Uncharacterized protein</fullName>
    </submittedName>
</protein>
<keyword evidence="3" id="KW-1185">Reference proteome</keyword>